<evidence type="ECO:0000256" key="10">
    <source>
        <dbReference type="ARBA" id="ARBA00022840"/>
    </source>
</evidence>
<dbReference type="InterPro" id="IPR050351">
    <property type="entry name" value="BphY/WalK/GraS-like"/>
</dbReference>
<dbReference type="PRINTS" id="PR00344">
    <property type="entry name" value="BCTRLSENSOR"/>
</dbReference>
<dbReference type="InterPro" id="IPR036097">
    <property type="entry name" value="HisK_dim/P_sf"/>
</dbReference>
<name>A0ABR8XNQ6_9BACL</name>
<keyword evidence="13 14" id="KW-0472">Membrane</keyword>
<dbReference type="SUPFAM" id="SSF55874">
    <property type="entry name" value="ATPase domain of HSP90 chaperone/DNA topoisomerase II/histidine kinase"/>
    <property type="match status" value="1"/>
</dbReference>
<feature type="domain" description="Histidine kinase" evidence="15">
    <location>
        <begin position="109"/>
        <end position="315"/>
    </location>
</feature>
<keyword evidence="17" id="KW-1185">Reference proteome</keyword>
<evidence type="ECO:0000256" key="11">
    <source>
        <dbReference type="ARBA" id="ARBA00022989"/>
    </source>
</evidence>
<dbReference type="EC" id="2.7.13.3" evidence="3"/>
<dbReference type="InterPro" id="IPR003594">
    <property type="entry name" value="HATPase_dom"/>
</dbReference>
<evidence type="ECO:0000256" key="7">
    <source>
        <dbReference type="ARBA" id="ARBA00022692"/>
    </source>
</evidence>
<evidence type="ECO:0000256" key="2">
    <source>
        <dbReference type="ARBA" id="ARBA00004651"/>
    </source>
</evidence>
<dbReference type="PANTHER" id="PTHR45453:SF2">
    <property type="entry name" value="HISTIDINE KINASE"/>
    <property type="match status" value="1"/>
</dbReference>
<dbReference type="GO" id="GO:0016301">
    <property type="term" value="F:kinase activity"/>
    <property type="evidence" value="ECO:0007669"/>
    <property type="project" value="UniProtKB-KW"/>
</dbReference>
<evidence type="ECO:0000256" key="8">
    <source>
        <dbReference type="ARBA" id="ARBA00022741"/>
    </source>
</evidence>
<evidence type="ECO:0000256" key="3">
    <source>
        <dbReference type="ARBA" id="ARBA00012438"/>
    </source>
</evidence>
<sequence length="323" mass="37461">MIPLFIRQYFSSILFVTVLQLIINLIIFVDKGFEGVSFFYVNIVWLALVTVYFSWRFMKDRQTMKAYAKRKGNYMAVIHEEYEEQLARRSAQVQEQKLLVLERQDEFLAWVHEMKSPLTAMQLLMEKVEDSELKERIENEWLRLYLLLDQQLHATRLMTIELDNRIGKVDVKSVIIQEIKALRSWCFEKQIAIELDIEKMTVQSDAKWFGFIVRQILSNAVKYSDVGGEIRVLARMIDEQVVLEIQDDGIGIKSEDLPRVFRKSYTGTIGRETSAATGMGLYLAKQAADSLHVLLTIESTENIGTSVKITFPKPNSYHKTLGM</sequence>
<feature type="transmembrane region" description="Helical" evidence="14">
    <location>
        <begin position="9"/>
        <end position="29"/>
    </location>
</feature>
<organism evidence="16 17">
    <name type="scientific">Solibacillus merdavium</name>
    <dbReference type="NCBI Taxonomy" id="2762218"/>
    <lineage>
        <taxon>Bacteria</taxon>
        <taxon>Bacillati</taxon>
        <taxon>Bacillota</taxon>
        <taxon>Bacilli</taxon>
        <taxon>Bacillales</taxon>
        <taxon>Caryophanaceae</taxon>
        <taxon>Solibacillus</taxon>
    </lineage>
</organism>
<evidence type="ECO:0000256" key="14">
    <source>
        <dbReference type="SAM" id="Phobius"/>
    </source>
</evidence>
<evidence type="ECO:0000256" key="4">
    <source>
        <dbReference type="ARBA" id="ARBA00022475"/>
    </source>
</evidence>
<evidence type="ECO:0000256" key="12">
    <source>
        <dbReference type="ARBA" id="ARBA00023012"/>
    </source>
</evidence>
<evidence type="ECO:0000256" key="5">
    <source>
        <dbReference type="ARBA" id="ARBA00022553"/>
    </source>
</evidence>
<evidence type="ECO:0000259" key="15">
    <source>
        <dbReference type="PROSITE" id="PS50109"/>
    </source>
</evidence>
<dbReference type="Gene3D" id="3.30.565.10">
    <property type="entry name" value="Histidine kinase-like ATPase, C-terminal domain"/>
    <property type="match status" value="1"/>
</dbReference>
<dbReference type="InterPro" id="IPR005467">
    <property type="entry name" value="His_kinase_dom"/>
</dbReference>
<feature type="transmembrane region" description="Helical" evidence="14">
    <location>
        <begin position="35"/>
        <end position="55"/>
    </location>
</feature>
<dbReference type="PANTHER" id="PTHR45453">
    <property type="entry name" value="PHOSPHATE REGULON SENSOR PROTEIN PHOR"/>
    <property type="match status" value="1"/>
</dbReference>
<dbReference type="SMART" id="SM00387">
    <property type="entry name" value="HATPase_c"/>
    <property type="match status" value="1"/>
</dbReference>
<keyword evidence="9 16" id="KW-0418">Kinase</keyword>
<keyword evidence="12" id="KW-0902">Two-component regulatory system</keyword>
<accession>A0ABR8XNQ6</accession>
<evidence type="ECO:0000313" key="17">
    <source>
        <dbReference type="Proteomes" id="UP000600565"/>
    </source>
</evidence>
<reference evidence="16 17" key="1">
    <citation type="submission" date="2020-08" db="EMBL/GenBank/DDBJ databases">
        <title>A Genomic Blueprint of the Chicken Gut Microbiome.</title>
        <authorList>
            <person name="Gilroy R."/>
            <person name="Ravi A."/>
            <person name="Getino M."/>
            <person name="Pursley I."/>
            <person name="Horton D.L."/>
            <person name="Alikhan N.-F."/>
            <person name="Baker D."/>
            <person name="Gharbi K."/>
            <person name="Hall N."/>
            <person name="Watson M."/>
            <person name="Adriaenssens E.M."/>
            <person name="Foster-Nyarko E."/>
            <person name="Jarju S."/>
            <person name="Secka A."/>
            <person name="Antonio M."/>
            <person name="Oren A."/>
            <person name="Chaudhuri R."/>
            <person name="La Ragione R.M."/>
            <person name="Hildebrand F."/>
            <person name="Pallen M.J."/>
        </authorList>
    </citation>
    <scope>NUCLEOTIDE SEQUENCE [LARGE SCALE GENOMIC DNA]</scope>
    <source>
        <strain evidence="16 17">Sa1YVA6</strain>
    </source>
</reference>
<dbReference type="Proteomes" id="UP000600565">
    <property type="component" value="Unassembled WGS sequence"/>
</dbReference>
<dbReference type="Pfam" id="PF02518">
    <property type="entry name" value="HATPase_c"/>
    <property type="match status" value="1"/>
</dbReference>
<keyword evidence="10" id="KW-0067">ATP-binding</keyword>
<comment type="caution">
    <text evidence="16">The sequence shown here is derived from an EMBL/GenBank/DDBJ whole genome shotgun (WGS) entry which is preliminary data.</text>
</comment>
<dbReference type="PROSITE" id="PS50109">
    <property type="entry name" value="HIS_KIN"/>
    <property type="match status" value="1"/>
</dbReference>
<keyword evidence="4" id="KW-1003">Cell membrane</keyword>
<dbReference type="SUPFAM" id="SSF47384">
    <property type="entry name" value="Homodimeric domain of signal transducing histidine kinase"/>
    <property type="match status" value="1"/>
</dbReference>
<evidence type="ECO:0000313" key="16">
    <source>
        <dbReference type="EMBL" id="MBD8033551.1"/>
    </source>
</evidence>
<comment type="subcellular location">
    <subcellularLocation>
        <location evidence="2">Cell membrane</location>
        <topology evidence="2">Multi-pass membrane protein</topology>
    </subcellularLocation>
</comment>
<evidence type="ECO:0000256" key="9">
    <source>
        <dbReference type="ARBA" id="ARBA00022777"/>
    </source>
</evidence>
<protein>
    <recommendedName>
        <fullName evidence="3">histidine kinase</fullName>
        <ecNumber evidence="3">2.7.13.3</ecNumber>
    </recommendedName>
</protein>
<proteinExistence type="predicted"/>
<keyword evidence="5" id="KW-0597">Phosphoprotein</keyword>
<keyword evidence="6" id="KW-0808">Transferase</keyword>
<dbReference type="RefSeq" id="WP_191704090.1">
    <property type="nucleotide sequence ID" value="NZ_JACSPW010000009.1"/>
</dbReference>
<evidence type="ECO:0000256" key="13">
    <source>
        <dbReference type="ARBA" id="ARBA00023136"/>
    </source>
</evidence>
<gene>
    <name evidence="16" type="ORF">H9632_10750</name>
</gene>
<keyword evidence="7 14" id="KW-0812">Transmembrane</keyword>
<dbReference type="CDD" id="cd00082">
    <property type="entry name" value="HisKA"/>
    <property type="match status" value="1"/>
</dbReference>
<evidence type="ECO:0000256" key="1">
    <source>
        <dbReference type="ARBA" id="ARBA00000085"/>
    </source>
</evidence>
<evidence type="ECO:0000256" key="6">
    <source>
        <dbReference type="ARBA" id="ARBA00022679"/>
    </source>
</evidence>
<keyword evidence="11 14" id="KW-1133">Transmembrane helix</keyword>
<dbReference type="InterPro" id="IPR036890">
    <property type="entry name" value="HATPase_C_sf"/>
</dbReference>
<keyword evidence="8" id="KW-0547">Nucleotide-binding</keyword>
<comment type="catalytic activity">
    <reaction evidence="1">
        <text>ATP + protein L-histidine = ADP + protein N-phospho-L-histidine.</text>
        <dbReference type="EC" id="2.7.13.3"/>
    </reaction>
</comment>
<dbReference type="InterPro" id="IPR003661">
    <property type="entry name" value="HisK_dim/P_dom"/>
</dbReference>
<dbReference type="InterPro" id="IPR004358">
    <property type="entry name" value="Sig_transdc_His_kin-like_C"/>
</dbReference>
<dbReference type="EMBL" id="JACSPW010000009">
    <property type="protein sequence ID" value="MBD8033551.1"/>
    <property type="molecule type" value="Genomic_DNA"/>
</dbReference>